<dbReference type="GO" id="GO:0004601">
    <property type="term" value="F:peroxidase activity"/>
    <property type="evidence" value="ECO:0007669"/>
    <property type="project" value="InterPro"/>
</dbReference>
<proteinExistence type="predicted"/>
<protein>
    <submittedName>
        <fullName evidence="1">Peroxiredoxin</fullName>
    </submittedName>
</protein>
<dbReference type="PANTHER" id="PTHR42830">
    <property type="entry name" value="OSMOTICALLY INDUCIBLE FAMILY PROTEIN"/>
    <property type="match status" value="1"/>
</dbReference>
<organism evidence="1 2">
    <name type="scientific">Adhaeribacter arboris</name>
    <dbReference type="NCBI Taxonomy" id="2072846"/>
    <lineage>
        <taxon>Bacteria</taxon>
        <taxon>Pseudomonadati</taxon>
        <taxon>Bacteroidota</taxon>
        <taxon>Cytophagia</taxon>
        <taxon>Cytophagales</taxon>
        <taxon>Hymenobacteraceae</taxon>
        <taxon>Adhaeribacter</taxon>
    </lineage>
</organism>
<dbReference type="OrthoDB" id="9807532at2"/>
<dbReference type="InterPro" id="IPR036102">
    <property type="entry name" value="OsmC/Ohrsf"/>
</dbReference>
<comment type="caution">
    <text evidence="1">The sequence shown here is derived from an EMBL/GenBank/DDBJ whole genome shotgun (WGS) entry which is preliminary data.</text>
</comment>
<dbReference type="NCBIfam" id="TIGR03562">
    <property type="entry name" value="osmo_induc_OsmC"/>
    <property type="match status" value="1"/>
</dbReference>
<dbReference type="InterPro" id="IPR003718">
    <property type="entry name" value="OsmC/Ohr_fam"/>
</dbReference>
<reference evidence="1 2" key="1">
    <citation type="submission" date="2018-03" db="EMBL/GenBank/DDBJ databases">
        <title>Adhaeribacter sp. HMF7605 Genome sequencing and assembly.</title>
        <authorList>
            <person name="Kang H."/>
            <person name="Kang J."/>
            <person name="Cha I."/>
            <person name="Kim H."/>
            <person name="Joh K."/>
        </authorList>
    </citation>
    <scope>NUCLEOTIDE SEQUENCE [LARGE SCALE GENOMIC DNA]</scope>
    <source>
        <strain evidence="1 2">HMF7605</strain>
    </source>
</reference>
<dbReference type="Pfam" id="PF02566">
    <property type="entry name" value="OsmC"/>
    <property type="match status" value="1"/>
</dbReference>
<dbReference type="PANTHER" id="PTHR42830:SF1">
    <property type="entry name" value="OSMOTICALLY INDUCIBLE FAMILY PROTEIN"/>
    <property type="match status" value="1"/>
</dbReference>
<dbReference type="Proteomes" id="UP000240357">
    <property type="component" value="Unassembled WGS sequence"/>
</dbReference>
<dbReference type="EMBL" id="PYFT01000001">
    <property type="protein sequence ID" value="PSR56204.1"/>
    <property type="molecule type" value="Genomic_DNA"/>
</dbReference>
<gene>
    <name evidence="1" type="ORF">AHMF7605_23205</name>
</gene>
<dbReference type="SUPFAM" id="SSF82784">
    <property type="entry name" value="OsmC-like"/>
    <property type="match status" value="1"/>
</dbReference>
<name>A0A2T2YL09_9BACT</name>
<dbReference type="GO" id="GO:0006979">
    <property type="term" value="P:response to oxidative stress"/>
    <property type="evidence" value="ECO:0007669"/>
    <property type="project" value="InterPro"/>
</dbReference>
<dbReference type="RefSeq" id="WP_106932382.1">
    <property type="nucleotide sequence ID" value="NZ_PYFT01000001.1"/>
</dbReference>
<dbReference type="InterPro" id="IPR015946">
    <property type="entry name" value="KH_dom-like_a/b"/>
</dbReference>
<accession>A0A2T2YL09</accession>
<dbReference type="AlphaFoldDB" id="A0A2T2YL09"/>
<evidence type="ECO:0000313" key="2">
    <source>
        <dbReference type="Proteomes" id="UP000240357"/>
    </source>
</evidence>
<dbReference type="Gene3D" id="3.30.300.20">
    <property type="match status" value="1"/>
</dbReference>
<dbReference type="InterPro" id="IPR019904">
    <property type="entry name" value="Peroxiredoxin_OsmC"/>
</dbReference>
<dbReference type="InterPro" id="IPR052707">
    <property type="entry name" value="OsmC_Ohr_Peroxiredoxin"/>
</dbReference>
<evidence type="ECO:0000313" key="1">
    <source>
        <dbReference type="EMBL" id="PSR56204.1"/>
    </source>
</evidence>
<sequence length="145" mass="15234">MAFTTGNAVWNGGLKNGNGTVSTESGALNTAYTFRTRFENDPNGTNPEELIGAALASCYSMFLSSLLEQAGHPADSIRTSAKVHLGRKGEGPFIDRIDVTTEVQVAGLSDEDLQQHAQTAKKGCPVSQALGGVPEITLQALLKNA</sequence>
<keyword evidence="2" id="KW-1185">Reference proteome</keyword>